<dbReference type="Pfam" id="PF05154">
    <property type="entry name" value="TM2"/>
    <property type="match status" value="1"/>
</dbReference>
<evidence type="ECO:0000313" key="7">
    <source>
        <dbReference type="EMBL" id="MEO3942416.1"/>
    </source>
</evidence>
<comment type="caution">
    <text evidence="7">The sequence shown here is derived from an EMBL/GenBank/DDBJ whole genome shotgun (WGS) entry which is preliminary data.</text>
</comment>
<organism evidence="7 8">
    <name type="scientific">Paenarthrobacter nicotinovorans</name>
    <name type="common">Arthrobacter nicotinovorans</name>
    <dbReference type="NCBI Taxonomy" id="29320"/>
    <lineage>
        <taxon>Bacteria</taxon>
        <taxon>Bacillati</taxon>
        <taxon>Actinomycetota</taxon>
        <taxon>Actinomycetes</taxon>
        <taxon>Micrococcales</taxon>
        <taxon>Micrococcaceae</taxon>
        <taxon>Paenarthrobacter</taxon>
    </lineage>
</organism>
<evidence type="ECO:0000313" key="8">
    <source>
        <dbReference type="Proteomes" id="UP001448614"/>
    </source>
</evidence>
<evidence type="ECO:0000256" key="5">
    <source>
        <dbReference type="SAM" id="MobiDB-lite"/>
    </source>
</evidence>
<feature type="domain" description="TM2" evidence="6">
    <location>
        <begin position="60"/>
        <end position="84"/>
    </location>
</feature>
<protein>
    <submittedName>
        <fullName evidence="7">TM2 domain-containing protein</fullName>
    </submittedName>
</protein>
<name>A0ABV0GUW9_PAENI</name>
<keyword evidence="4" id="KW-0472">Membrane</keyword>
<feature type="compositionally biased region" description="Pro residues" evidence="5">
    <location>
        <begin position="1"/>
        <end position="10"/>
    </location>
</feature>
<feature type="region of interest" description="Disordered" evidence="5">
    <location>
        <begin position="1"/>
        <end position="55"/>
    </location>
</feature>
<evidence type="ECO:0000259" key="6">
    <source>
        <dbReference type="Pfam" id="PF05154"/>
    </source>
</evidence>
<evidence type="ECO:0000256" key="1">
    <source>
        <dbReference type="ARBA" id="ARBA00004141"/>
    </source>
</evidence>
<dbReference type="EMBL" id="JBBMFV010000004">
    <property type="protein sequence ID" value="MEO3942416.1"/>
    <property type="molecule type" value="Genomic_DNA"/>
</dbReference>
<proteinExistence type="predicted"/>
<evidence type="ECO:0000256" key="4">
    <source>
        <dbReference type="ARBA" id="ARBA00023136"/>
    </source>
</evidence>
<gene>
    <name evidence="7" type="ORF">V3C41_15165</name>
</gene>
<keyword evidence="8" id="KW-1185">Reference proteome</keyword>
<sequence length="84" mass="8569">MSNPSYPPTPGNGNAAPPVPPAPGAYGNQFQGQYQGGPQSTYQPDPASSPYGVPGTGAPAKSFMVTWILSLLLGGVGVDRFYLG</sequence>
<keyword evidence="2" id="KW-0812">Transmembrane</keyword>
<evidence type="ECO:0000256" key="3">
    <source>
        <dbReference type="ARBA" id="ARBA00022989"/>
    </source>
</evidence>
<dbReference type="InterPro" id="IPR007829">
    <property type="entry name" value="TM2"/>
</dbReference>
<reference evidence="7 8" key="1">
    <citation type="journal article" date="2024" name="Appl. Microbiol. Biotechnol.">
        <title>Biosynthetic gene clusters with biotechnological applications in novel Antarctic isolates from Actinomycetota.</title>
        <authorList>
            <person name="Bruna P."/>
            <person name="Nunez-Montero K."/>
            <person name="Contreras M.J."/>
            <person name="Leal K."/>
            <person name="Garcia M."/>
            <person name="Abanto M."/>
            <person name="Barrientos L."/>
        </authorList>
    </citation>
    <scope>NUCLEOTIDE SEQUENCE [LARGE SCALE GENOMIC DNA]</scope>
    <source>
        <strain evidence="7 8">Se16.17</strain>
    </source>
</reference>
<keyword evidence="3" id="KW-1133">Transmembrane helix</keyword>
<evidence type="ECO:0000256" key="2">
    <source>
        <dbReference type="ARBA" id="ARBA00022692"/>
    </source>
</evidence>
<feature type="compositionally biased region" description="Low complexity" evidence="5">
    <location>
        <begin position="24"/>
        <end position="39"/>
    </location>
</feature>
<comment type="subcellular location">
    <subcellularLocation>
        <location evidence="1">Membrane</location>
        <topology evidence="1">Multi-pass membrane protein</topology>
    </subcellularLocation>
</comment>
<dbReference type="Proteomes" id="UP001448614">
    <property type="component" value="Unassembled WGS sequence"/>
</dbReference>
<dbReference type="RefSeq" id="WP_347783107.1">
    <property type="nucleotide sequence ID" value="NZ_JBBMFV010000004.1"/>
</dbReference>
<accession>A0ABV0GUW9</accession>